<dbReference type="Pfam" id="PF00512">
    <property type="entry name" value="HisKA"/>
    <property type="match status" value="1"/>
</dbReference>
<feature type="domain" description="Histidine kinase" evidence="4">
    <location>
        <begin position="320"/>
        <end position="547"/>
    </location>
</feature>
<dbReference type="SUPFAM" id="SSF53850">
    <property type="entry name" value="Periplasmic binding protein-like II"/>
    <property type="match status" value="1"/>
</dbReference>
<dbReference type="Pfam" id="PF00072">
    <property type="entry name" value="Response_reg"/>
    <property type="match status" value="1"/>
</dbReference>
<gene>
    <name evidence="6" type="ORF">DSAG12_02219</name>
</gene>
<dbReference type="Gene3D" id="3.30.565.10">
    <property type="entry name" value="Histidine kinase-like ATPase, C-terminal domain"/>
    <property type="match status" value="1"/>
</dbReference>
<dbReference type="Gene3D" id="3.40.190.10">
    <property type="entry name" value="Periplasmic binding protein-like II"/>
    <property type="match status" value="2"/>
</dbReference>
<keyword evidence="3" id="KW-0472">Membrane</keyword>
<dbReference type="SUPFAM" id="SSF55874">
    <property type="entry name" value="ATPase domain of HSP90 chaperone/DNA topoisomerase II/histidine kinase"/>
    <property type="match status" value="1"/>
</dbReference>
<proteinExistence type="predicted"/>
<dbReference type="SMART" id="SM00079">
    <property type="entry name" value="PBPe"/>
    <property type="match status" value="1"/>
</dbReference>
<dbReference type="AlphaFoldDB" id="A0A5B9DAW7"/>
<dbReference type="InterPro" id="IPR011006">
    <property type="entry name" value="CheY-like_superfamily"/>
</dbReference>
<feature type="domain" description="Response regulatory" evidence="5">
    <location>
        <begin position="569"/>
        <end position="685"/>
    </location>
</feature>
<dbReference type="InterPro" id="IPR001789">
    <property type="entry name" value="Sig_transdc_resp-reg_receiver"/>
</dbReference>
<dbReference type="SUPFAM" id="SSF47384">
    <property type="entry name" value="Homodimeric domain of signal transducing histidine kinase"/>
    <property type="match status" value="1"/>
</dbReference>
<dbReference type="PROSITE" id="PS01039">
    <property type="entry name" value="SBP_BACTERIAL_3"/>
    <property type="match status" value="1"/>
</dbReference>
<evidence type="ECO:0000313" key="7">
    <source>
        <dbReference type="Proteomes" id="UP000321408"/>
    </source>
</evidence>
<dbReference type="OrthoDB" id="30671at2157"/>
<name>A0A5B9DAW7_9ARCH</name>
<keyword evidence="3" id="KW-0812">Transmembrane</keyword>
<reference evidence="6 7" key="2">
    <citation type="journal article" date="2024" name="Int. J. Syst. Evol. Microbiol.">
        <title>Promethearchaeum syntrophicum gen. nov., sp. nov., an anaerobic, obligately syntrophic archaeon, the first isolate of the lineage 'Asgard' archaea, and proposal of the new archaeal phylum Promethearchaeota phyl. nov. and kingdom Promethearchaeati regn. nov.</title>
        <authorList>
            <person name="Imachi H."/>
            <person name="Nobu M.K."/>
            <person name="Kato S."/>
            <person name="Takaki Y."/>
            <person name="Miyazaki M."/>
            <person name="Miyata M."/>
            <person name="Ogawara M."/>
            <person name="Saito Y."/>
            <person name="Sakai S."/>
            <person name="Tahara Y.O."/>
            <person name="Takano Y."/>
            <person name="Tasumi E."/>
            <person name="Uematsu K."/>
            <person name="Yoshimura T."/>
            <person name="Itoh T."/>
            <person name="Ohkuma M."/>
            <person name="Takai K."/>
        </authorList>
    </citation>
    <scope>NUCLEOTIDE SEQUENCE [LARGE SCALE GENOMIC DNA]</scope>
    <source>
        <strain evidence="6 7">MK-D1</strain>
    </source>
</reference>
<dbReference type="SMART" id="SM00388">
    <property type="entry name" value="HisKA"/>
    <property type="match status" value="1"/>
</dbReference>
<keyword evidence="7" id="KW-1185">Reference proteome</keyword>
<protein>
    <submittedName>
        <fullName evidence="6">Transporter substrate-binding domain-containing protein</fullName>
    </submittedName>
</protein>
<dbReference type="PANTHER" id="PTHR43065:SF42">
    <property type="entry name" value="TWO-COMPONENT SENSOR PPRA"/>
    <property type="match status" value="1"/>
</dbReference>
<sequence length="686" mass="77610">MNKHFTIFAVVLTMLTLNFGLIEVAESVSDQTETLKYGVDPGWPPGEFVEDGKVKGFDVDLVQLIGDYMDCEVEYYPMDWNDVLESVKNGSLDILCATDTPERREFFDFSKPILNLSNRIFVNEKVVGISNVNDLANHTVAVVKEYATHVYLEENVQDVHIVVVENVEEGLEMLVNGEVFALFDEMHIVSYYIQEHNYENLKVIGDELVFGPFCIAVKKGNSSLLEKINSEIDNIFEAGEYDRIYEKWFGTSFTSGPFSWETIIVISIIVCVLASGLGIVSLWNRTLKKRVNEKTIELKMAQNELLQSQKMEAIGQFAGGIAHDFNNVLTVILGLSNLTIDSLRDENEEINRNELIKNLEDVLRAGDRAAKLTKDVLTFSRKQVFQSQIVNLNKLLKNNKDMLARVLGENISFNLKLDQENKSIEIDPNQMSLVILNMAINSRDAMPNGGDFTIETSRTYLSKGLKGFNLKPGNYIKISLRDTGIGMDETHKQHLFEPFFTTKEKGKGTGLGLSIAFGIIKQYHGEIKVESKLGTGTVFHIYLPEIDVIDPQDDEIILKKQETLNGKETILLVEDEEMVRKFAFRVLNSHGYNCLEAKSPKEAIKISQEYHEKIDLLLSDVIMPDFSGLELKKKIEKRHPDMIILFISGYDANIISNNGELEVGINLLKKPFSSIELLERIHLLLN</sequence>
<dbReference type="PRINTS" id="PR00344">
    <property type="entry name" value="BCTRLSENSOR"/>
</dbReference>
<dbReference type="InterPro" id="IPR005467">
    <property type="entry name" value="His_kinase_dom"/>
</dbReference>
<dbReference type="PROSITE" id="PS50110">
    <property type="entry name" value="RESPONSE_REGULATORY"/>
    <property type="match status" value="1"/>
</dbReference>
<dbReference type="InterPro" id="IPR003661">
    <property type="entry name" value="HisK_dim/P_dom"/>
</dbReference>
<dbReference type="GO" id="GO:0016020">
    <property type="term" value="C:membrane"/>
    <property type="evidence" value="ECO:0007669"/>
    <property type="project" value="InterPro"/>
</dbReference>
<dbReference type="RefSeq" id="WP_147663271.1">
    <property type="nucleotide sequence ID" value="NZ_CP042905.2"/>
</dbReference>
<dbReference type="CDD" id="cd13704">
    <property type="entry name" value="PBP2_HisK"/>
    <property type="match status" value="1"/>
</dbReference>
<dbReference type="GeneID" id="41330209"/>
<evidence type="ECO:0000313" key="6">
    <source>
        <dbReference type="EMBL" id="QEE16389.1"/>
    </source>
</evidence>
<keyword evidence="3" id="KW-1133">Transmembrane helix</keyword>
<dbReference type="SUPFAM" id="SSF52172">
    <property type="entry name" value="CheY-like"/>
    <property type="match status" value="1"/>
</dbReference>
<accession>A0A5B9DAW7</accession>
<feature type="transmembrane region" description="Helical" evidence="3">
    <location>
        <begin position="263"/>
        <end position="284"/>
    </location>
</feature>
<dbReference type="GO" id="GO:0000155">
    <property type="term" value="F:phosphorelay sensor kinase activity"/>
    <property type="evidence" value="ECO:0007669"/>
    <property type="project" value="InterPro"/>
</dbReference>
<dbReference type="InterPro" id="IPR018313">
    <property type="entry name" value="SBP_3_CS"/>
</dbReference>
<organism evidence="6 7">
    <name type="scientific">Promethearchaeum syntrophicum</name>
    <dbReference type="NCBI Taxonomy" id="2594042"/>
    <lineage>
        <taxon>Archaea</taxon>
        <taxon>Promethearchaeati</taxon>
        <taxon>Promethearchaeota</taxon>
        <taxon>Promethearchaeia</taxon>
        <taxon>Promethearchaeales</taxon>
        <taxon>Promethearchaeaceae</taxon>
        <taxon>Promethearchaeum</taxon>
    </lineage>
</organism>
<dbReference type="PANTHER" id="PTHR43065">
    <property type="entry name" value="SENSOR HISTIDINE KINASE"/>
    <property type="match status" value="1"/>
</dbReference>
<keyword evidence="1" id="KW-0597">Phosphoprotein</keyword>
<dbReference type="GO" id="GO:0015276">
    <property type="term" value="F:ligand-gated monoatomic ion channel activity"/>
    <property type="evidence" value="ECO:0007669"/>
    <property type="project" value="InterPro"/>
</dbReference>
<keyword evidence="2" id="KW-0732">Signal</keyword>
<dbReference type="Gene3D" id="1.10.287.130">
    <property type="match status" value="1"/>
</dbReference>
<dbReference type="PROSITE" id="PS50109">
    <property type="entry name" value="HIS_KIN"/>
    <property type="match status" value="1"/>
</dbReference>
<dbReference type="Proteomes" id="UP000321408">
    <property type="component" value="Chromosome"/>
</dbReference>
<evidence type="ECO:0000256" key="3">
    <source>
        <dbReference type="SAM" id="Phobius"/>
    </source>
</evidence>
<evidence type="ECO:0000256" key="2">
    <source>
        <dbReference type="ARBA" id="ARBA00022729"/>
    </source>
</evidence>
<evidence type="ECO:0000259" key="5">
    <source>
        <dbReference type="PROSITE" id="PS50110"/>
    </source>
</evidence>
<dbReference type="SMART" id="SM00448">
    <property type="entry name" value="REC"/>
    <property type="match status" value="1"/>
</dbReference>
<dbReference type="KEGG" id="psyt:DSAG12_02219"/>
<dbReference type="EMBL" id="CP042905">
    <property type="protein sequence ID" value="QEE16389.1"/>
    <property type="molecule type" value="Genomic_DNA"/>
</dbReference>
<dbReference type="SMART" id="SM00062">
    <property type="entry name" value="PBPb"/>
    <property type="match status" value="1"/>
</dbReference>
<dbReference type="Gene3D" id="3.40.50.2300">
    <property type="match status" value="1"/>
</dbReference>
<dbReference type="Pfam" id="PF02518">
    <property type="entry name" value="HATPase_c"/>
    <property type="match status" value="1"/>
</dbReference>
<dbReference type="InterPro" id="IPR036890">
    <property type="entry name" value="HATPase_C_sf"/>
</dbReference>
<dbReference type="CDD" id="cd00082">
    <property type="entry name" value="HisKA"/>
    <property type="match status" value="1"/>
</dbReference>
<reference evidence="6 7" key="1">
    <citation type="journal article" date="2020" name="Nature">
        <title>Isolation of an archaeon at the prokaryote-eukaryote interface.</title>
        <authorList>
            <person name="Imachi H."/>
            <person name="Nobu M.K."/>
            <person name="Nakahara N."/>
            <person name="Morono Y."/>
            <person name="Ogawara M."/>
            <person name="Takaki Y."/>
            <person name="Takano Y."/>
            <person name="Uematsu K."/>
            <person name="Ikuta T."/>
            <person name="Ito M."/>
            <person name="Matsui Y."/>
            <person name="Miyazaki M."/>
            <person name="Murata K."/>
            <person name="Saito Y."/>
            <person name="Sakai S."/>
            <person name="Song C."/>
            <person name="Tasumi E."/>
            <person name="Yamanaka Y."/>
            <person name="Yamaguchi T."/>
            <person name="Kamagata Y."/>
            <person name="Tamaki H."/>
            <person name="Takai K."/>
        </authorList>
    </citation>
    <scope>NUCLEOTIDE SEQUENCE [LARGE SCALE GENOMIC DNA]</scope>
    <source>
        <strain evidence="6 7">MK-D1</strain>
    </source>
</reference>
<dbReference type="Pfam" id="PF00497">
    <property type="entry name" value="SBP_bac_3"/>
    <property type="match status" value="1"/>
</dbReference>
<dbReference type="InterPro" id="IPR001320">
    <property type="entry name" value="Iontro_rcpt_C"/>
</dbReference>
<dbReference type="InterPro" id="IPR001638">
    <property type="entry name" value="Solute-binding_3/MltF_N"/>
</dbReference>
<dbReference type="InterPro" id="IPR004358">
    <property type="entry name" value="Sig_transdc_His_kin-like_C"/>
</dbReference>
<evidence type="ECO:0000259" key="4">
    <source>
        <dbReference type="PROSITE" id="PS50109"/>
    </source>
</evidence>
<dbReference type="InterPro" id="IPR003594">
    <property type="entry name" value="HATPase_dom"/>
</dbReference>
<dbReference type="SMART" id="SM00387">
    <property type="entry name" value="HATPase_c"/>
    <property type="match status" value="1"/>
</dbReference>
<dbReference type="InterPro" id="IPR036097">
    <property type="entry name" value="HisK_dim/P_sf"/>
</dbReference>
<evidence type="ECO:0000256" key="1">
    <source>
        <dbReference type="ARBA" id="ARBA00022553"/>
    </source>
</evidence>